<dbReference type="VEuPathDB" id="FungiDB:Z518_09083"/>
<proteinExistence type="predicted"/>
<reference evidence="2 3" key="1">
    <citation type="submission" date="2015-01" db="EMBL/GenBank/DDBJ databases">
        <title>The Genome Sequence of Rhinocladiella mackenzie CBS 650.93.</title>
        <authorList>
            <consortium name="The Broad Institute Genomics Platform"/>
            <person name="Cuomo C."/>
            <person name="de Hoog S."/>
            <person name="Gorbushina A."/>
            <person name="Stielow B."/>
            <person name="Teixiera M."/>
            <person name="Abouelleil A."/>
            <person name="Chapman S.B."/>
            <person name="Priest M."/>
            <person name="Young S.K."/>
            <person name="Wortman J."/>
            <person name="Nusbaum C."/>
            <person name="Birren B."/>
        </authorList>
    </citation>
    <scope>NUCLEOTIDE SEQUENCE [LARGE SCALE GENOMIC DNA]</scope>
    <source>
        <strain evidence="2 3">CBS 650.93</strain>
    </source>
</reference>
<dbReference type="EMBL" id="KN847481">
    <property type="protein sequence ID" value="KIX01358.1"/>
    <property type="molecule type" value="Genomic_DNA"/>
</dbReference>
<dbReference type="Proteomes" id="UP000053617">
    <property type="component" value="Unassembled WGS sequence"/>
</dbReference>
<feature type="transmembrane region" description="Helical" evidence="1">
    <location>
        <begin position="40"/>
        <end position="60"/>
    </location>
</feature>
<gene>
    <name evidence="2" type="ORF">Z518_09083</name>
</gene>
<name>A0A0D2GSK2_9EURO</name>
<feature type="transmembrane region" description="Helical" evidence="1">
    <location>
        <begin position="177"/>
        <end position="197"/>
    </location>
</feature>
<organism evidence="2 3">
    <name type="scientific">Rhinocladiella mackenziei CBS 650.93</name>
    <dbReference type="NCBI Taxonomy" id="1442369"/>
    <lineage>
        <taxon>Eukaryota</taxon>
        <taxon>Fungi</taxon>
        <taxon>Dikarya</taxon>
        <taxon>Ascomycota</taxon>
        <taxon>Pezizomycotina</taxon>
        <taxon>Eurotiomycetes</taxon>
        <taxon>Chaetothyriomycetidae</taxon>
        <taxon>Chaetothyriales</taxon>
        <taxon>Herpotrichiellaceae</taxon>
        <taxon>Rhinocladiella</taxon>
    </lineage>
</organism>
<keyword evidence="1" id="KW-0812">Transmembrane</keyword>
<evidence type="ECO:0000313" key="3">
    <source>
        <dbReference type="Proteomes" id="UP000053617"/>
    </source>
</evidence>
<feature type="transmembrane region" description="Helical" evidence="1">
    <location>
        <begin position="80"/>
        <end position="108"/>
    </location>
</feature>
<dbReference type="HOGENOM" id="CLU_1175976_0_0_1"/>
<keyword evidence="1" id="KW-1133">Transmembrane helix</keyword>
<evidence type="ECO:0000256" key="1">
    <source>
        <dbReference type="SAM" id="Phobius"/>
    </source>
</evidence>
<evidence type="ECO:0000313" key="2">
    <source>
        <dbReference type="EMBL" id="KIX01358.1"/>
    </source>
</evidence>
<dbReference type="RefSeq" id="XP_013268494.1">
    <property type="nucleotide sequence ID" value="XM_013413040.1"/>
</dbReference>
<sequence length="236" mass="26003">MLSPKDVVEIIGPVPHPESSNGHELDQTTSRHGFWSRDRYSGAILYNFAAFVLPALYGTLSKLWIANIDTSLVVTVDSYTYIGVVAGLSQALILFQSVLGLLVSFIILGATKKFAASFVPVEFILGLQRRAGSGYDKCHEGARSAGRAVSYQYIVNILLVIPRFHVVSFVPSVNTQAGIRLGCEFAAAFSELGYFLFISMRLRRKNRPGEEDGPRLRSRPNVKALLILLRPGILPY</sequence>
<feature type="transmembrane region" description="Helical" evidence="1">
    <location>
        <begin position="153"/>
        <end position="171"/>
    </location>
</feature>
<dbReference type="OrthoDB" id="2119662at2759"/>
<dbReference type="STRING" id="1442369.A0A0D2GSK2"/>
<dbReference type="GeneID" id="25297154"/>
<keyword evidence="3" id="KW-1185">Reference proteome</keyword>
<protein>
    <submittedName>
        <fullName evidence="2">Uncharacterized protein</fullName>
    </submittedName>
</protein>
<accession>A0A0D2GSK2</accession>
<keyword evidence="1" id="KW-0472">Membrane</keyword>
<dbReference type="AlphaFoldDB" id="A0A0D2GSK2"/>